<dbReference type="Proteomes" id="UP000006727">
    <property type="component" value="Chromosome 17"/>
</dbReference>
<dbReference type="EnsemblPlants" id="Pp3c17_9920V3.1">
    <property type="protein sequence ID" value="PAC:32906875.CDS.1"/>
    <property type="gene ID" value="Pp3c17_9920"/>
</dbReference>
<dbReference type="EMBL" id="ABEU02000017">
    <property type="status" value="NOT_ANNOTATED_CDS"/>
    <property type="molecule type" value="Genomic_DNA"/>
</dbReference>
<reference evidence="1 2" key="1">
    <citation type="journal article" date="2008" name="Science">
        <title>The Physcomitrella genome reveals evolutionary insights into the conquest of land by plants.</title>
        <authorList>
            <person name="Rensing S."/>
            <person name="Lang D."/>
            <person name="Zimmer A."/>
            <person name="Terry A."/>
            <person name="Salamov A."/>
            <person name="Shapiro H."/>
            <person name="Nishiyama T."/>
            <person name="Perroud P.-F."/>
            <person name="Lindquist E."/>
            <person name="Kamisugi Y."/>
            <person name="Tanahashi T."/>
            <person name="Sakakibara K."/>
            <person name="Fujita T."/>
            <person name="Oishi K."/>
            <person name="Shin-I T."/>
            <person name="Kuroki Y."/>
            <person name="Toyoda A."/>
            <person name="Suzuki Y."/>
            <person name="Hashimoto A."/>
            <person name="Yamaguchi K."/>
            <person name="Sugano A."/>
            <person name="Kohara Y."/>
            <person name="Fujiyama A."/>
            <person name="Anterola A."/>
            <person name="Aoki S."/>
            <person name="Ashton N."/>
            <person name="Barbazuk W.B."/>
            <person name="Barker E."/>
            <person name="Bennetzen J."/>
            <person name="Bezanilla M."/>
            <person name="Blankenship R."/>
            <person name="Cho S.H."/>
            <person name="Dutcher S."/>
            <person name="Estelle M."/>
            <person name="Fawcett J.A."/>
            <person name="Gundlach H."/>
            <person name="Hanada K."/>
            <person name="Heyl A."/>
            <person name="Hicks K.A."/>
            <person name="Hugh J."/>
            <person name="Lohr M."/>
            <person name="Mayer K."/>
            <person name="Melkozernov A."/>
            <person name="Murata T."/>
            <person name="Nelson D."/>
            <person name="Pils B."/>
            <person name="Prigge M."/>
            <person name="Reiss B."/>
            <person name="Renner T."/>
            <person name="Rombauts S."/>
            <person name="Rushton P."/>
            <person name="Sanderfoot A."/>
            <person name="Schween G."/>
            <person name="Shiu S.-H."/>
            <person name="Stueber K."/>
            <person name="Theodoulou F.L."/>
            <person name="Tu H."/>
            <person name="Van de Peer Y."/>
            <person name="Verrier P.J."/>
            <person name="Waters E."/>
            <person name="Wood A."/>
            <person name="Yang L."/>
            <person name="Cove D."/>
            <person name="Cuming A."/>
            <person name="Hasebe M."/>
            <person name="Lucas S."/>
            <person name="Mishler D.B."/>
            <person name="Reski R."/>
            <person name="Grigoriev I."/>
            <person name="Quatrano R.S."/>
            <person name="Boore J.L."/>
        </authorList>
    </citation>
    <scope>NUCLEOTIDE SEQUENCE [LARGE SCALE GENOMIC DNA]</scope>
    <source>
        <strain evidence="1 2">cv. Gransden 2004</strain>
    </source>
</reference>
<protein>
    <submittedName>
        <fullName evidence="1">Uncharacterized protein</fullName>
    </submittedName>
</protein>
<dbReference type="AlphaFoldDB" id="A0A7I3YXM7"/>
<name>A0A7I3YXM7_PHYPA</name>
<keyword evidence="2" id="KW-1185">Reference proteome</keyword>
<reference evidence="1" key="3">
    <citation type="submission" date="2020-12" db="UniProtKB">
        <authorList>
            <consortium name="EnsemblPlants"/>
        </authorList>
    </citation>
    <scope>IDENTIFICATION</scope>
</reference>
<organism evidence="1 2">
    <name type="scientific">Physcomitrium patens</name>
    <name type="common">Spreading-leaved earth moss</name>
    <name type="synonym">Physcomitrella patens</name>
    <dbReference type="NCBI Taxonomy" id="3218"/>
    <lineage>
        <taxon>Eukaryota</taxon>
        <taxon>Viridiplantae</taxon>
        <taxon>Streptophyta</taxon>
        <taxon>Embryophyta</taxon>
        <taxon>Bryophyta</taxon>
        <taxon>Bryophytina</taxon>
        <taxon>Bryopsida</taxon>
        <taxon>Funariidae</taxon>
        <taxon>Funariales</taxon>
        <taxon>Funariaceae</taxon>
        <taxon>Physcomitrium</taxon>
    </lineage>
</organism>
<dbReference type="Gramene" id="Pp3c17_9920V3.1">
    <property type="protein sequence ID" value="PAC:32906875.CDS.1"/>
    <property type="gene ID" value="Pp3c17_9920"/>
</dbReference>
<evidence type="ECO:0000313" key="1">
    <source>
        <dbReference type="EnsemblPlants" id="PAC:32906875.CDS.1"/>
    </source>
</evidence>
<accession>A0A7I3YXM7</accession>
<sequence length="36" mass="4204">NKLFGAFEALYTKAFIDDWTTFRNHPTMDGLVERVV</sequence>
<proteinExistence type="predicted"/>
<dbReference type="InParanoid" id="A0A7I3YXM7"/>
<evidence type="ECO:0000313" key="2">
    <source>
        <dbReference type="Proteomes" id="UP000006727"/>
    </source>
</evidence>
<reference evidence="1 2" key="2">
    <citation type="journal article" date="2018" name="Plant J.">
        <title>The Physcomitrella patens chromosome-scale assembly reveals moss genome structure and evolution.</title>
        <authorList>
            <person name="Lang D."/>
            <person name="Ullrich K.K."/>
            <person name="Murat F."/>
            <person name="Fuchs J."/>
            <person name="Jenkins J."/>
            <person name="Haas F.B."/>
            <person name="Piednoel M."/>
            <person name="Gundlach H."/>
            <person name="Van Bel M."/>
            <person name="Meyberg R."/>
            <person name="Vives C."/>
            <person name="Morata J."/>
            <person name="Symeonidi A."/>
            <person name="Hiss M."/>
            <person name="Muchero W."/>
            <person name="Kamisugi Y."/>
            <person name="Saleh O."/>
            <person name="Blanc G."/>
            <person name="Decker E.L."/>
            <person name="van Gessel N."/>
            <person name="Grimwood J."/>
            <person name="Hayes R.D."/>
            <person name="Graham S.W."/>
            <person name="Gunter L.E."/>
            <person name="McDaniel S.F."/>
            <person name="Hoernstein S.N.W."/>
            <person name="Larsson A."/>
            <person name="Li F.W."/>
            <person name="Perroud P.F."/>
            <person name="Phillips J."/>
            <person name="Ranjan P."/>
            <person name="Rokshar D.S."/>
            <person name="Rothfels C.J."/>
            <person name="Schneider L."/>
            <person name="Shu S."/>
            <person name="Stevenson D.W."/>
            <person name="Thummler F."/>
            <person name="Tillich M."/>
            <person name="Villarreal Aguilar J.C."/>
            <person name="Widiez T."/>
            <person name="Wong G.K."/>
            <person name="Wymore A."/>
            <person name="Zhang Y."/>
            <person name="Zimmer A.D."/>
            <person name="Quatrano R.S."/>
            <person name="Mayer K.F.X."/>
            <person name="Goodstein D."/>
            <person name="Casacuberta J.M."/>
            <person name="Vandepoele K."/>
            <person name="Reski R."/>
            <person name="Cuming A.C."/>
            <person name="Tuskan G.A."/>
            <person name="Maumus F."/>
            <person name="Salse J."/>
            <person name="Schmutz J."/>
            <person name="Rensing S.A."/>
        </authorList>
    </citation>
    <scope>NUCLEOTIDE SEQUENCE [LARGE SCALE GENOMIC DNA]</scope>
    <source>
        <strain evidence="1 2">cv. Gransden 2004</strain>
    </source>
</reference>